<evidence type="ECO:0000313" key="1">
    <source>
        <dbReference type="EMBL" id="PWN99536.1"/>
    </source>
</evidence>
<dbReference type="AlphaFoldDB" id="A0A316ZE10"/>
<proteinExistence type="predicted"/>
<dbReference type="EMBL" id="KZ819288">
    <property type="protein sequence ID" value="PWN99536.1"/>
    <property type="molecule type" value="Genomic_DNA"/>
</dbReference>
<sequence>MPGTGCGSLAHSSIRRNGCPARRSRSMVAAGAAAGCAKGRRGRLREGAPRKLHALGGAGATSAASCWTRVFPAATTRRARPLAAGLSVSLGPARSRAFPLPSLWRRYRESNTAGRDPR</sequence>
<dbReference type="GeneID" id="37267164"/>
<evidence type="ECO:0000313" key="2">
    <source>
        <dbReference type="Proteomes" id="UP000245946"/>
    </source>
</evidence>
<dbReference type="RefSeq" id="XP_025599815.1">
    <property type="nucleotide sequence ID" value="XM_025739618.1"/>
</dbReference>
<keyword evidence="2" id="KW-1185">Reference proteome</keyword>
<protein>
    <submittedName>
        <fullName evidence="1">Uncharacterized protein</fullName>
    </submittedName>
</protein>
<gene>
    <name evidence="1" type="ORF">FA09DRAFT_235288</name>
</gene>
<accession>A0A316ZE10</accession>
<reference evidence="1 2" key="1">
    <citation type="journal article" date="2018" name="Mol. Biol. Evol.">
        <title>Broad Genomic Sampling Reveals a Smut Pathogenic Ancestry of the Fungal Clade Ustilaginomycotina.</title>
        <authorList>
            <person name="Kijpornyongpan T."/>
            <person name="Mondo S.J."/>
            <person name="Barry K."/>
            <person name="Sandor L."/>
            <person name="Lee J."/>
            <person name="Lipzen A."/>
            <person name="Pangilinan J."/>
            <person name="LaButti K."/>
            <person name="Hainaut M."/>
            <person name="Henrissat B."/>
            <person name="Grigoriev I.V."/>
            <person name="Spatafora J.W."/>
            <person name="Aime M.C."/>
        </authorList>
    </citation>
    <scope>NUCLEOTIDE SEQUENCE [LARGE SCALE GENOMIC DNA]</scope>
    <source>
        <strain evidence="1 2">MCA 4186</strain>
    </source>
</reference>
<organism evidence="1 2">
    <name type="scientific">Tilletiopsis washingtonensis</name>
    <dbReference type="NCBI Taxonomy" id="58919"/>
    <lineage>
        <taxon>Eukaryota</taxon>
        <taxon>Fungi</taxon>
        <taxon>Dikarya</taxon>
        <taxon>Basidiomycota</taxon>
        <taxon>Ustilaginomycotina</taxon>
        <taxon>Exobasidiomycetes</taxon>
        <taxon>Entylomatales</taxon>
        <taxon>Entylomatales incertae sedis</taxon>
        <taxon>Tilletiopsis</taxon>
    </lineage>
</organism>
<name>A0A316ZE10_9BASI</name>
<dbReference type="Proteomes" id="UP000245946">
    <property type="component" value="Unassembled WGS sequence"/>
</dbReference>